<dbReference type="EMBL" id="JPHD02000047">
    <property type="protein sequence ID" value="KGE52950.1"/>
    <property type="molecule type" value="Genomic_DNA"/>
</dbReference>
<dbReference type="PANTHER" id="PTHR44591:SF21">
    <property type="entry name" value="TWO-COMPONENT RESPONSE REGULATOR"/>
    <property type="match status" value="1"/>
</dbReference>
<dbReference type="SMART" id="SM00448">
    <property type="entry name" value="REC"/>
    <property type="match status" value="1"/>
</dbReference>
<protein>
    <submittedName>
        <fullName evidence="2">Chemotaxis protein CheY</fullName>
    </submittedName>
</protein>
<dbReference type="RefSeq" id="WP_042821606.1">
    <property type="nucleotide sequence ID" value="NZ_CP053649.1"/>
</dbReference>
<name>A0A098Q0Z1_9XANT</name>
<evidence type="ECO:0000256" key="1">
    <source>
        <dbReference type="ARBA" id="ARBA00022553"/>
    </source>
</evidence>
<dbReference type="PROSITE" id="PS50110">
    <property type="entry name" value="RESPONSE_REGULATORY"/>
    <property type="match status" value="1"/>
</dbReference>
<dbReference type="InterPro" id="IPR050595">
    <property type="entry name" value="Bact_response_regulator"/>
</dbReference>
<dbReference type="Pfam" id="PF00072">
    <property type="entry name" value="Response_reg"/>
    <property type="match status" value="1"/>
</dbReference>
<dbReference type="HOGENOM" id="CLU_000445_69_8_6"/>
<dbReference type="SUPFAM" id="SSF52172">
    <property type="entry name" value="CheY-like"/>
    <property type="match status" value="1"/>
</dbReference>
<dbReference type="AlphaFoldDB" id="A0A098Q0Z1"/>
<keyword evidence="1" id="KW-0597">Phosphoprotein</keyword>
<reference evidence="2 3" key="1">
    <citation type="submission" date="2014-09" db="EMBL/GenBank/DDBJ databases">
        <title>A draft genome sequence for Xanthomonas axonopodis pv. vasculorum NCPPB 900.</title>
        <authorList>
            <person name="Harrison J."/>
            <person name="Studholme D.J."/>
        </authorList>
    </citation>
    <scope>NUCLEOTIDE SEQUENCE [LARGE SCALE GENOMIC DNA]</scope>
    <source>
        <strain evidence="2 3">NCPPB 900</strain>
    </source>
</reference>
<gene>
    <name evidence="2" type="ORF">GW15_0205540</name>
</gene>
<dbReference type="STRING" id="325777.GW15_0205540"/>
<dbReference type="InterPro" id="IPR001789">
    <property type="entry name" value="Sig_transdc_resp-reg_receiver"/>
</dbReference>
<proteinExistence type="predicted"/>
<dbReference type="Gene3D" id="3.40.50.2300">
    <property type="match status" value="1"/>
</dbReference>
<dbReference type="GeneID" id="58002165"/>
<organism evidence="2 3">
    <name type="scientific">Xanthomonas axonopodis pv. vasculorum</name>
    <dbReference type="NCBI Taxonomy" id="325777"/>
    <lineage>
        <taxon>Bacteria</taxon>
        <taxon>Pseudomonadati</taxon>
        <taxon>Pseudomonadota</taxon>
        <taxon>Gammaproteobacteria</taxon>
        <taxon>Lysobacterales</taxon>
        <taxon>Lysobacteraceae</taxon>
        <taxon>Xanthomonas</taxon>
    </lineage>
</organism>
<dbReference type="GO" id="GO:0000160">
    <property type="term" value="P:phosphorelay signal transduction system"/>
    <property type="evidence" value="ECO:0007669"/>
    <property type="project" value="InterPro"/>
</dbReference>
<dbReference type="eggNOG" id="COG0784">
    <property type="taxonomic scope" value="Bacteria"/>
</dbReference>
<comment type="caution">
    <text evidence="2">The sequence shown here is derived from an EMBL/GenBank/DDBJ whole genome shotgun (WGS) entry which is preliminary data.</text>
</comment>
<dbReference type="InterPro" id="IPR011006">
    <property type="entry name" value="CheY-like_superfamily"/>
</dbReference>
<evidence type="ECO:0000313" key="2">
    <source>
        <dbReference type="EMBL" id="KGE52950.1"/>
    </source>
</evidence>
<evidence type="ECO:0000313" key="3">
    <source>
        <dbReference type="Proteomes" id="UP000028012"/>
    </source>
</evidence>
<dbReference type="PANTHER" id="PTHR44591">
    <property type="entry name" value="STRESS RESPONSE REGULATOR PROTEIN 1"/>
    <property type="match status" value="1"/>
</dbReference>
<accession>A0A098Q0Z1</accession>
<dbReference type="Proteomes" id="UP000028012">
    <property type="component" value="Unassembled WGS sequence"/>
</dbReference>
<sequence>MTESLRLLMVEDQEELRELIGEALRDAGISVDTADDGHSALRMVRDSGPYDVVFSDIRMPNGMSGIELSEQVAQLLPQARVILASGFAKAQLPPLPAQVDFLPKPYRLRQLIDMLKSTPANV</sequence>